<evidence type="ECO:0000313" key="6">
    <source>
        <dbReference type="Proteomes" id="UP000199181"/>
    </source>
</evidence>
<dbReference type="CDD" id="cd07989">
    <property type="entry name" value="LPLAT_AGPAT-like"/>
    <property type="match status" value="1"/>
</dbReference>
<comment type="pathway">
    <text evidence="1">Lipid metabolism.</text>
</comment>
<name>A0A1I0IRD1_9BACT</name>
<keyword evidence="6" id="KW-1185">Reference proteome</keyword>
<evidence type="ECO:0000256" key="2">
    <source>
        <dbReference type="ARBA" id="ARBA00022679"/>
    </source>
</evidence>
<evidence type="ECO:0000313" key="5">
    <source>
        <dbReference type="EMBL" id="SET99052.1"/>
    </source>
</evidence>
<dbReference type="SMART" id="SM00563">
    <property type="entry name" value="PlsC"/>
    <property type="match status" value="1"/>
</dbReference>
<feature type="domain" description="Phospholipid/glycerol acyltransferase" evidence="4">
    <location>
        <begin position="48"/>
        <end position="161"/>
    </location>
</feature>
<dbReference type="PANTHER" id="PTHR10434">
    <property type="entry name" value="1-ACYL-SN-GLYCEROL-3-PHOSPHATE ACYLTRANSFERASE"/>
    <property type="match status" value="1"/>
</dbReference>
<gene>
    <name evidence="5" type="ORF">SAMN05443639_106199</name>
</gene>
<dbReference type="GO" id="GO:0003841">
    <property type="term" value="F:1-acylglycerol-3-phosphate O-acyltransferase activity"/>
    <property type="evidence" value="ECO:0007669"/>
    <property type="project" value="TreeGrafter"/>
</dbReference>
<dbReference type="Pfam" id="PF01553">
    <property type="entry name" value="Acyltransferase"/>
    <property type="match status" value="1"/>
</dbReference>
<evidence type="ECO:0000256" key="1">
    <source>
        <dbReference type="ARBA" id="ARBA00005189"/>
    </source>
</evidence>
<keyword evidence="3 5" id="KW-0012">Acyltransferase</keyword>
<evidence type="ECO:0000259" key="4">
    <source>
        <dbReference type="SMART" id="SM00563"/>
    </source>
</evidence>
<dbReference type="SUPFAM" id="SSF69593">
    <property type="entry name" value="Glycerol-3-phosphate (1)-acyltransferase"/>
    <property type="match status" value="1"/>
</dbReference>
<organism evidence="5 6">
    <name type="scientific">Stigmatella erecta</name>
    <dbReference type="NCBI Taxonomy" id="83460"/>
    <lineage>
        <taxon>Bacteria</taxon>
        <taxon>Pseudomonadati</taxon>
        <taxon>Myxococcota</taxon>
        <taxon>Myxococcia</taxon>
        <taxon>Myxococcales</taxon>
        <taxon>Cystobacterineae</taxon>
        <taxon>Archangiaceae</taxon>
        <taxon>Stigmatella</taxon>
    </lineage>
</organism>
<dbReference type="GO" id="GO:0006654">
    <property type="term" value="P:phosphatidic acid biosynthetic process"/>
    <property type="evidence" value="ECO:0007669"/>
    <property type="project" value="TreeGrafter"/>
</dbReference>
<keyword evidence="2 5" id="KW-0808">Transferase</keyword>
<dbReference type="PANTHER" id="PTHR10434:SF40">
    <property type="entry name" value="1-ACYL-SN-GLYCEROL-3-PHOSPHATE ACYLTRANSFERASE"/>
    <property type="match status" value="1"/>
</dbReference>
<dbReference type="Proteomes" id="UP000199181">
    <property type="component" value="Unassembled WGS sequence"/>
</dbReference>
<dbReference type="RefSeq" id="WP_093520387.1">
    <property type="nucleotide sequence ID" value="NZ_FOIJ01000006.1"/>
</dbReference>
<dbReference type="EMBL" id="FOIJ01000006">
    <property type="protein sequence ID" value="SET99052.1"/>
    <property type="molecule type" value="Genomic_DNA"/>
</dbReference>
<evidence type="ECO:0000256" key="3">
    <source>
        <dbReference type="ARBA" id="ARBA00023315"/>
    </source>
</evidence>
<proteinExistence type="predicted"/>
<dbReference type="InterPro" id="IPR002123">
    <property type="entry name" value="Plipid/glycerol_acylTrfase"/>
</dbReference>
<accession>A0A1I0IRD1</accession>
<sequence>MMNALFTVLNWLPERPRRAAVRRVIDAVWTRYADLQVTGREHLPLGPALYVCNHLSNADGLTLQRALQPLRVWFVAGVKLQSTVMTRLAAEAVDTIFIRPGSPDVEALRCAVTALQQGRSVLVFPEGGRSRTGALLRAKRGVSLIARRAGVPVVPVALTGTERMMPIDERNMGGERLHRARITVRIGAPFRVEDLHEEVEGARDSRQALADAIMGRVAALLPPGYQGEYARRHGAAVPEGLRPGASAGEERPLPH</sequence>
<protein>
    <submittedName>
        <fullName evidence="5">1-acyl-sn-glycerol-3-phosphate acyltransferase</fullName>
    </submittedName>
</protein>
<dbReference type="AlphaFoldDB" id="A0A1I0IRD1"/>
<reference evidence="6" key="1">
    <citation type="submission" date="2016-10" db="EMBL/GenBank/DDBJ databases">
        <authorList>
            <person name="Varghese N."/>
            <person name="Submissions S."/>
        </authorList>
    </citation>
    <scope>NUCLEOTIDE SEQUENCE [LARGE SCALE GENOMIC DNA]</scope>
    <source>
        <strain evidence="6">DSM 16858</strain>
    </source>
</reference>